<evidence type="ECO:0000313" key="2">
    <source>
        <dbReference type="Proteomes" id="UP000255389"/>
    </source>
</evidence>
<organism evidence="1 2">
    <name type="scientific">Mycolicibacterium fortuitum</name>
    <name type="common">Mycobacterium fortuitum</name>
    <dbReference type="NCBI Taxonomy" id="1766"/>
    <lineage>
        <taxon>Bacteria</taxon>
        <taxon>Bacillati</taxon>
        <taxon>Actinomycetota</taxon>
        <taxon>Actinomycetes</taxon>
        <taxon>Mycobacteriales</taxon>
        <taxon>Mycobacteriaceae</taxon>
        <taxon>Mycolicibacterium</taxon>
    </lineage>
</organism>
<dbReference type="Proteomes" id="UP000255389">
    <property type="component" value="Unassembled WGS sequence"/>
</dbReference>
<accession>A0A378U6A4</accession>
<protein>
    <submittedName>
        <fullName evidence="1">Uncharacterized protein</fullName>
    </submittedName>
</protein>
<dbReference type="EMBL" id="UGQY01000001">
    <property type="protein sequence ID" value="STZ72947.1"/>
    <property type="molecule type" value="Genomic_DNA"/>
</dbReference>
<proteinExistence type="predicted"/>
<evidence type="ECO:0000313" key="1">
    <source>
        <dbReference type="EMBL" id="STZ72947.1"/>
    </source>
</evidence>
<reference evidence="1 2" key="1">
    <citation type="submission" date="2018-06" db="EMBL/GenBank/DDBJ databases">
        <authorList>
            <consortium name="Pathogen Informatics"/>
            <person name="Doyle S."/>
        </authorList>
    </citation>
    <scope>NUCLEOTIDE SEQUENCE [LARGE SCALE GENOMIC DNA]</scope>
    <source>
        <strain evidence="1 2">NCTC1542</strain>
    </source>
</reference>
<sequence>MVLTAKAASRWQNALRCRPSRASAPPNIRTSTIVCTEPESGPAAASSTSTVSAVSSRNSVWCSKIGIGSTGSAWTAPIAA</sequence>
<gene>
    <name evidence="1" type="ORF">NCTC1542_00485</name>
</gene>
<name>A0A378U6A4_MYCFO</name>
<dbReference type="AlphaFoldDB" id="A0A378U6A4"/>